<evidence type="ECO:0000259" key="3">
    <source>
        <dbReference type="Pfam" id="PF04695"/>
    </source>
</evidence>
<organism evidence="4 5">
    <name type="scientific">Phytophthora palmivora</name>
    <dbReference type="NCBI Taxonomy" id="4796"/>
    <lineage>
        <taxon>Eukaryota</taxon>
        <taxon>Sar</taxon>
        <taxon>Stramenopiles</taxon>
        <taxon>Oomycota</taxon>
        <taxon>Peronosporomycetes</taxon>
        <taxon>Peronosporales</taxon>
        <taxon>Peronosporaceae</taxon>
        <taxon>Phytophthora</taxon>
    </lineage>
</organism>
<comment type="caution">
    <text evidence="4">The sequence shown here is derived from an EMBL/GenBank/DDBJ whole genome shotgun (WGS) entry which is preliminary data.</text>
</comment>
<accession>A0A2P4YFT6</accession>
<keyword evidence="2" id="KW-0472">Membrane</keyword>
<dbReference type="OrthoDB" id="441517at2759"/>
<dbReference type="Pfam" id="PF04695">
    <property type="entry name" value="Pex14_N"/>
    <property type="match status" value="1"/>
</dbReference>
<keyword evidence="2" id="KW-1133">Transmembrane helix</keyword>
<dbReference type="Gene3D" id="1.10.10.10">
    <property type="entry name" value="Winged helix-like DNA-binding domain superfamily/Winged helix DNA-binding domain"/>
    <property type="match status" value="1"/>
</dbReference>
<evidence type="ECO:0000256" key="1">
    <source>
        <dbReference type="SAM" id="MobiDB-lite"/>
    </source>
</evidence>
<dbReference type="InterPro" id="IPR006785">
    <property type="entry name" value="Pex14_N"/>
</dbReference>
<dbReference type="Proteomes" id="UP000237271">
    <property type="component" value="Unassembled WGS sequence"/>
</dbReference>
<reference evidence="4 5" key="1">
    <citation type="journal article" date="2017" name="Genome Biol. Evol.">
        <title>Phytophthora megakarya and P. palmivora, closely related causal agents of cacao black pod rot, underwent increases in genome sizes and gene numbers by different mechanisms.</title>
        <authorList>
            <person name="Ali S.S."/>
            <person name="Shao J."/>
            <person name="Lary D.J."/>
            <person name="Kronmiller B."/>
            <person name="Shen D."/>
            <person name="Strem M.D."/>
            <person name="Amoako-Attah I."/>
            <person name="Akrofi A.Y."/>
            <person name="Begoude B.A."/>
            <person name="Ten Hoopen G.M."/>
            <person name="Coulibaly K."/>
            <person name="Kebe B.I."/>
            <person name="Melnick R.L."/>
            <person name="Guiltinan M.J."/>
            <person name="Tyler B.M."/>
            <person name="Meinhardt L.W."/>
            <person name="Bailey B.A."/>
        </authorList>
    </citation>
    <scope>NUCLEOTIDE SEQUENCE [LARGE SCALE GENOMIC DNA]</scope>
    <source>
        <strain evidence="5">sbr112.9</strain>
    </source>
</reference>
<dbReference type="InterPro" id="IPR036388">
    <property type="entry name" value="WH-like_DNA-bd_sf"/>
</dbReference>
<feature type="transmembrane region" description="Helical" evidence="2">
    <location>
        <begin position="83"/>
        <end position="103"/>
    </location>
</feature>
<feature type="region of interest" description="Disordered" evidence="1">
    <location>
        <begin position="250"/>
        <end position="292"/>
    </location>
</feature>
<feature type="domain" description="Peroxisome membrane anchor protein Pex14p N-terminal" evidence="3">
    <location>
        <begin position="6"/>
        <end position="46"/>
    </location>
</feature>
<dbReference type="EMBL" id="NCKW01003403">
    <property type="protein sequence ID" value="POM76685.1"/>
    <property type="molecule type" value="Genomic_DNA"/>
</dbReference>
<dbReference type="AlphaFoldDB" id="A0A2P4YFT6"/>
<proteinExistence type="predicted"/>
<evidence type="ECO:0000313" key="5">
    <source>
        <dbReference type="Proteomes" id="UP000237271"/>
    </source>
</evidence>
<feature type="compositionally biased region" description="Polar residues" evidence="1">
    <location>
        <begin position="257"/>
        <end position="266"/>
    </location>
</feature>
<sequence length="322" mass="36256">MMDSKLLLKCEDFLLHPTVRALSLAQRVDFLEKKGLSPEEITQCLKSVERRHGLSQLPVERLADVKPSSTTSKTPLKLLQAAVLKYGVVTLLLMLLGVGYVQFRRRKTEQLLLQREAEKTQHRQHMHTRVEALLALVKDQQRQYKQAQELLGARVTKFVAAQAANQNEAVKDTLTPFSKDLQLQTLQEELLDLKSAVVDMYLQPRVVHKVVEVTKDLPIVLRPAEASVTDILSNPAEVVQDGIVASVQAESDKTDATSHSNKNQLEVATASKQKDKRTSEKQSYVRDQTTMSSEEITELFKRGQVEEELSTPGSYRVLFATQ</sequence>
<keyword evidence="5" id="KW-1185">Reference proteome</keyword>
<evidence type="ECO:0000256" key="2">
    <source>
        <dbReference type="SAM" id="Phobius"/>
    </source>
</evidence>
<name>A0A2P4YFT6_9STRA</name>
<protein>
    <recommendedName>
        <fullName evidence="3">Peroxisome membrane anchor protein Pex14p N-terminal domain-containing protein</fullName>
    </recommendedName>
</protein>
<evidence type="ECO:0000313" key="4">
    <source>
        <dbReference type="EMBL" id="POM76685.1"/>
    </source>
</evidence>
<keyword evidence="2" id="KW-0812">Transmembrane</keyword>
<gene>
    <name evidence="4" type="ORF">PHPALM_6047</name>
</gene>
<feature type="compositionally biased region" description="Basic and acidic residues" evidence="1">
    <location>
        <begin position="272"/>
        <end position="284"/>
    </location>
</feature>